<dbReference type="Gene3D" id="3.10.110.10">
    <property type="entry name" value="Ubiquitin Conjugating Enzyme"/>
    <property type="match status" value="1"/>
</dbReference>
<keyword evidence="5" id="KW-1185">Reference proteome</keyword>
<accession>A0A7G2C7A1</accession>
<evidence type="ECO:0000256" key="1">
    <source>
        <dbReference type="SAM" id="MobiDB-lite"/>
    </source>
</evidence>
<sequence length="241" mass="26282">MPPRTSAISSCGTFFFEAPPAEEANPPSTDAPAEEKGFGLFSRKRVRPSSADCYAGGRYMGKLVFPHDYPYKPPKVFMLTPSGRLQVNQEICLSNSSFHPESWSPLWGLDSILIGLISFFFSSESTTGAVVTEESHRRELAAASRRYNCTTLKSLYQKYFQDDYEEDCRLIESVSQLRGGGGEEKAPSCQAVNPPTAAADPIDHPVAPSPKAKKGGDTSVNALLWALLAVVAVLGYSCFLR</sequence>
<gene>
    <name evidence="4" type="ORF">ADEAN_000315500</name>
</gene>
<dbReference type="SMART" id="SM00212">
    <property type="entry name" value="UBCc"/>
    <property type="match status" value="1"/>
</dbReference>
<dbReference type="InterPro" id="IPR050113">
    <property type="entry name" value="Ub_conjugating_enzyme"/>
</dbReference>
<feature type="domain" description="UBC core" evidence="3">
    <location>
        <begin position="10"/>
        <end position="160"/>
    </location>
</feature>
<proteinExistence type="predicted"/>
<dbReference type="OrthoDB" id="1158011at2759"/>
<dbReference type="EMBL" id="LR877149">
    <property type="protein sequence ID" value="CAD2215700.1"/>
    <property type="molecule type" value="Genomic_DNA"/>
</dbReference>
<dbReference type="VEuPathDB" id="TriTrypDB:ADEAN_000315500"/>
<dbReference type="CDD" id="cd23799">
    <property type="entry name" value="UBCc_UBE2J"/>
    <property type="match status" value="1"/>
</dbReference>
<dbReference type="Proteomes" id="UP000515908">
    <property type="component" value="Chromosome 05"/>
</dbReference>
<feature type="transmembrane region" description="Helical" evidence="2">
    <location>
        <begin position="222"/>
        <end position="240"/>
    </location>
</feature>
<name>A0A7G2C7A1_9TRYP</name>
<dbReference type="PROSITE" id="PS50127">
    <property type="entry name" value="UBC_2"/>
    <property type="match status" value="1"/>
</dbReference>
<organism evidence="4 5">
    <name type="scientific">Angomonas deanei</name>
    <dbReference type="NCBI Taxonomy" id="59799"/>
    <lineage>
        <taxon>Eukaryota</taxon>
        <taxon>Discoba</taxon>
        <taxon>Euglenozoa</taxon>
        <taxon>Kinetoplastea</taxon>
        <taxon>Metakinetoplastina</taxon>
        <taxon>Trypanosomatida</taxon>
        <taxon>Trypanosomatidae</taxon>
        <taxon>Strigomonadinae</taxon>
        <taxon>Angomonas</taxon>
    </lineage>
</organism>
<dbReference type="AlphaFoldDB" id="A0A7G2C7A1"/>
<feature type="region of interest" description="Disordered" evidence="1">
    <location>
        <begin position="179"/>
        <end position="214"/>
    </location>
</feature>
<dbReference type="InterPro" id="IPR000608">
    <property type="entry name" value="UBC"/>
</dbReference>
<evidence type="ECO:0000259" key="3">
    <source>
        <dbReference type="PROSITE" id="PS50127"/>
    </source>
</evidence>
<keyword evidence="2" id="KW-0812">Transmembrane</keyword>
<evidence type="ECO:0000256" key="2">
    <source>
        <dbReference type="SAM" id="Phobius"/>
    </source>
</evidence>
<keyword evidence="2" id="KW-0472">Membrane</keyword>
<dbReference type="Pfam" id="PF00179">
    <property type="entry name" value="UQ_con"/>
    <property type="match status" value="1"/>
</dbReference>
<evidence type="ECO:0000313" key="5">
    <source>
        <dbReference type="Proteomes" id="UP000515908"/>
    </source>
</evidence>
<protein>
    <submittedName>
        <fullName evidence="4">Ubiquitin-conjugating enzyme, putative</fullName>
    </submittedName>
</protein>
<dbReference type="InterPro" id="IPR016135">
    <property type="entry name" value="UBQ-conjugating_enzyme/RWD"/>
</dbReference>
<keyword evidence="2" id="KW-1133">Transmembrane helix</keyword>
<dbReference type="SUPFAM" id="SSF54495">
    <property type="entry name" value="UBC-like"/>
    <property type="match status" value="1"/>
</dbReference>
<dbReference type="PANTHER" id="PTHR24067">
    <property type="entry name" value="UBIQUITIN-CONJUGATING ENZYME E2"/>
    <property type="match status" value="1"/>
</dbReference>
<reference evidence="4 5" key="1">
    <citation type="submission" date="2020-08" db="EMBL/GenBank/DDBJ databases">
        <authorList>
            <person name="Newling K."/>
            <person name="Davey J."/>
            <person name="Forrester S."/>
        </authorList>
    </citation>
    <scope>NUCLEOTIDE SEQUENCE [LARGE SCALE GENOMIC DNA]</scope>
    <source>
        <strain evidence="5">Crithidia deanei Carvalho (ATCC PRA-265)</strain>
    </source>
</reference>
<evidence type="ECO:0000313" key="4">
    <source>
        <dbReference type="EMBL" id="CAD2215700.1"/>
    </source>
</evidence>